<dbReference type="AlphaFoldDB" id="A0A444Y3B2"/>
<protein>
    <recommendedName>
        <fullName evidence="3">Myb/SANT-like domain-containing protein</fullName>
    </recommendedName>
</protein>
<evidence type="ECO:0008006" key="3">
    <source>
        <dbReference type="Google" id="ProtNLM"/>
    </source>
</evidence>
<sequence>MAGSEFGWNDKDKIVAVERQIFNEWKSSHPNANGLYNKLFSHFEELVITFGRDRAQEAMQKM</sequence>
<keyword evidence="2" id="KW-1185">Reference proteome</keyword>
<proteinExistence type="predicted"/>
<dbReference type="PANTHER" id="PTHR46250:SF18">
    <property type="entry name" value="MYB_SANT-LIKE DOMAIN-CONTAINING PROTEIN"/>
    <property type="match status" value="1"/>
</dbReference>
<dbReference type="PANTHER" id="PTHR46250">
    <property type="entry name" value="MYB/SANT-LIKE DNA-BINDING DOMAIN PROTEIN-RELATED"/>
    <property type="match status" value="1"/>
</dbReference>
<dbReference type="Proteomes" id="UP000289738">
    <property type="component" value="Chromosome B08"/>
</dbReference>
<gene>
    <name evidence="1" type="ORF">Ahy_B08g092170</name>
</gene>
<name>A0A444Y3B2_ARAHY</name>
<accession>A0A444Y3B2</accession>
<organism evidence="1 2">
    <name type="scientific">Arachis hypogaea</name>
    <name type="common">Peanut</name>
    <dbReference type="NCBI Taxonomy" id="3818"/>
    <lineage>
        <taxon>Eukaryota</taxon>
        <taxon>Viridiplantae</taxon>
        <taxon>Streptophyta</taxon>
        <taxon>Embryophyta</taxon>
        <taxon>Tracheophyta</taxon>
        <taxon>Spermatophyta</taxon>
        <taxon>Magnoliopsida</taxon>
        <taxon>eudicotyledons</taxon>
        <taxon>Gunneridae</taxon>
        <taxon>Pentapetalae</taxon>
        <taxon>rosids</taxon>
        <taxon>fabids</taxon>
        <taxon>Fabales</taxon>
        <taxon>Fabaceae</taxon>
        <taxon>Papilionoideae</taxon>
        <taxon>50 kb inversion clade</taxon>
        <taxon>dalbergioids sensu lato</taxon>
        <taxon>Dalbergieae</taxon>
        <taxon>Pterocarpus clade</taxon>
        <taxon>Arachis</taxon>
    </lineage>
</organism>
<evidence type="ECO:0000313" key="1">
    <source>
        <dbReference type="EMBL" id="RYQ96415.1"/>
    </source>
</evidence>
<evidence type="ECO:0000313" key="2">
    <source>
        <dbReference type="Proteomes" id="UP000289738"/>
    </source>
</evidence>
<reference evidence="1 2" key="1">
    <citation type="submission" date="2019-01" db="EMBL/GenBank/DDBJ databases">
        <title>Sequencing of cultivated peanut Arachis hypogaea provides insights into genome evolution and oil improvement.</title>
        <authorList>
            <person name="Chen X."/>
        </authorList>
    </citation>
    <scope>NUCLEOTIDE SEQUENCE [LARGE SCALE GENOMIC DNA]</scope>
    <source>
        <strain evidence="2">cv. Fuhuasheng</strain>
        <tissue evidence="1">Leaves</tissue>
    </source>
</reference>
<dbReference type="EMBL" id="SDMP01000018">
    <property type="protein sequence ID" value="RYQ96415.1"/>
    <property type="molecule type" value="Genomic_DNA"/>
</dbReference>
<comment type="caution">
    <text evidence="1">The sequence shown here is derived from an EMBL/GenBank/DDBJ whole genome shotgun (WGS) entry which is preliminary data.</text>
</comment>